<comment type="similarity">
    <text evidence="1">Belongs to the outer membrane factor (OMF) (TC 1.B.17) family.</text>
</comment>
<keyword evidence="5" id="KW-1185">Reference proteome</keyword>
<dbReference type="Pfam" id="PF02321">
    <property type="entry name" value="OEP"/>
    <property type="match status" value="2"/>
</dbReference>
<dbReference type="Proteomes" id="UP001523550">
    <property type="component" value="Unassembled WGS sequence"/>
</dbReference>
<sequence>MKLPFLMALLMAVAVLLPPTLAAQNSVLDMAEAEERALARDAGLDELRARVEATRDSAVAQSALPDPEITVGLQNLPVDSFNLNEDRMSSLMIGARQRFPAGESRTLSRERGMRAAEALEAEVSAREREVLRQVRRAWVAWAYTRQQLMLAREESADFEALVEVTRSRYRSGLGSQRDLSRSRLELAAVEERILTLESEQAAARAELARWVGSLASGTEPGQADLPMPKSLTVMNERLLEHPSLQAEAHRLKAAETEVDLARQSYRPEWMMEGSYGHRRASDMDGGRASDMASLMVGFSLPLFTRDRQDRVLSASRSEAQAVHYRRMDQIHVLQGELESEYARYQRRLELADLYESSLLAEAAENLELEFSAYRADRGDFRDVIRARVDELDYRLRLLNVQQQIDESRIELDYLAGESR</sequence>
<comment type="caution">
    <text evidence="4">The sequence shown here is derived from an EMBL/GenBank/DDBJ whole genome shotgun (WGS) entry which is preliminary data.</text>
</comment>
<dbReference type="EMBL" id="JALJYF010000002">
    <property type="protein sequence ID" value="MCP1727556.1"/>
    <property type="molecule type" value="Genomic_DNA"/>
</dbReference>
<proteinExistence type="inferred from homology"/>
<organism evidence="4 5">
    <name type="scientific">Natronospira proteinivora</name>
    <dbReference type="NCBI Taxonomy" id="1807133"/>
    <lineage>
        <taxon>Bacteria</taxon>
        <taxon>Pseudomonadati</taxon>
        <taxon>Pseudomonadota</taxon>
        <taxon>Gammaproteobacteria</taxon>
        <taxon>Natronospirales</taxon>
        <taxon>Natronospiraceae</taxon>
        <taxon>Natronospira</taxon>
    </lineage>
</organism>
<reference evidence="4 5" key="1">
    <citation type="submission" date="2022-03" db="EMBL/GenBank/DDBJ databases">
        <title>Genomic Encyclopedia of Type Strains, Phase III (KMG-III): the genomes of soil and plant-associated and newly described type strains.</title>
        <authorList>
            <person name="Whitman W."/>
        </authorList>
    </citation>
    <scope>NUCLEOTIDE SEQUENCE [LARGE SCALE GENOMIC DNA]</scope>
    <source>
        <strain evidence="4 5">BSker1</strain>
    </source>
</reference>
<dbReference type="PANTHER" id="PTHR30203:SF24">
    <property type="entry name" value="BLR4935 PROTEIN"/>
    <property type="match status" value="1"/>
</dbReference>
<dbReference type="Gene3D" id="1.20.1600.10">
    <property type="entry name" value="Outer membrane efflux proteins (OEP)"/>
    <property type="match status" value="1"/>
</dbReference>
<evidence type="ECO:0000256" key="1">
    <source>
        <dbReference type="ARBA" id="ARBA00007613"/>
    </source>
</evidence>
<feature type="chain" id="PRO_5046780997" evidence="3">
    <location>
        <begin position="23"/>
        <end position="419"/>
    </location>
</feature>
<accession>A0ABT1G8A5</accession>
<dbReference type="SUPFAM" id="SSF56954">
    <property type="entry name" value="Outer membrane efflux proteins (OEP)"/>
    <property type="match status" value="1"/>
</dbReference>
<name>A0ABT1G8A5_9GAMM</name>
<dbReference type="PANTHER" id="PTHR30203">
    <property type="entry name" value="OUTER MEMBRANE CATION EFFLUX PROTEIN"/>
    <property type="match status" value="1"/>
</dbReference>
<gene>
    <name evidence="4" type="ORF">J2T60_001556</name>
</gene>
<feature type="coiled-coil region" evidence="2">
    <location>
        <begin position="179"/>
        <end position="206"/>
    </location>
</feature>
<evidence type="ECO:0000313" key="5">
    <source>
        <dbReference type="Proteomes" id="UP001523550"/>
    </source>
</evidence>
<dbReference type="InterPro" id="IPR010131">
    <property type="entry name" value="MdtP/NodT-like"/>
</dbReference>
<dbReference type="RefSeq" id="WP_253447928.1">
    <property type="nucleotide sequence ID" value="NZ_JALJYF010000002.1"/>
</dbReference>
<protein>
    <submittedName>
        <fullName evidence="4">Outer membrane protein TolC</fullName>
    </submittedName>
</protein>
<keyword evidence="3" id="KW-0732">Signal</keyword>
<feature type="signal peptide" evidence="3">
    <location>
        <begin position="1"/>
        <end position="22"/>
    </location>
</feature>
<evidence type="ECO:0000313" key="4">
    <source>
        <dbReference type="EMBL" id="MCP1727556.1"/>
    </source>
</evidence>
<keyword evidence="2" id="KW-0175">Coiled coil</keyword>
<dbReference type="InterPro" id="IPR003423">
    <property type="entry name" value="OMP_efflux"/>
</dbReference>
<evidence type="ECO:0000256" key="2">
    <source>
        <dbReference type="SAM" id="Coils"/>
    </source>
</evidence>
<evidence type="ECO:0000256" key="3">
    <source>
        <dbReference type="SAM" id="SignalP"/>
    </source>
</evidence>